<dbReference type="GO" id="GO:0004713">
    <property type="term" value="F:protein tyrosine kinase activity"/>
    <property type="evidence" value="ECO:0007669"/>
    <property type="project" value="TreeGrafter"/>
</dbReference>
<dbReference type="AlphaFoldDB" id="A0A238KQC4"/>
<evidence type="ECO:0000256" key="1">
    <source>
        <dbReference type="SAM" id="Coils"/>
    </source>
</evidence>
<dbReference type="EMBL" id="FXYD01000006">
    <property type="protein sequence ID" value="SMX44860.1"/>
    <property type="molecule type" value="Genomic_DNA"/>
</dbReference>
<organism evidence="4 5">
    <name type="scientific">Octadecabacter ascidiaceicola</name>
    <dbReference type="NCBI Taxonomy" id="1655543"/>
    <lineage>
        <taxon>Bacteria</taxon>
        <taxon>Pseudomonadati</taxon>
        <taxon>Pseudomonadota</taxon>
        <taxon>Alphaproteobacteria</taxon>
        <taxon>Rhodobacterales</taxon>
        <taxon>Roseobacteraceae</taxon>
        <taxon>Octadecabacter</taxon>
    </lineage>
</organism>
<evidence type="ECO:0000256" key="2">
    <source>
        <dbReference type="SAM" id="MobiDB-lite"/>
    </source>
</evidence>
<keyword evidence="1" id="KW-0175">Coiled coil</keyword>
<keyword evidence="5" id="KW-1185">Reference proteome</keyword>
<feature type="transmembrane region" description="Helical" evidence="3">
    <location>
        <begin position="502"/>
        <end position="522"/>
    </location>
</feature>
<evidence type="ECO:0000313" key="4">
    <source>
        <dbReference type="EMBL" id="SMX44860.1"/>
    </source>
</evidence>
<evidence type="ECO:0000313" key="5">
    <source>
        <dbReference type="Proteomes" id="UP000203464"/>
    </source>
</evidence>
<keyword evidence="3" id="KW-0812">Transmembrane</keyword>
<feature type="compositionally biased region" description="Polar residues" evidence="2">
    <location>
        <begin position="1"/>
        <end position="25"/>
    </location>
</feature>
<feature type="compositionally biased region" description="Polar residues" evidence="2">
    <location>
        <begin position="127"/>
        <end position="142"/>
    </location>
</feature>
<dbReference type="Proteomes" id="UP000203464">
    <property type="component" value="Unassembled WGS sequence"/>
</dbReference>
<feature type="region of interest" description="Disordered" evidence="2">
    <location>
        <begin position="1"/>
        <end position="43"/>
    </location>
</feature>
<keyword evidence="3" id="KW-1133">Transmembrane helix</keyword>
<feature type="coiled-coil region" evidence="1">
    <location>
        <begin position="346"/>
        <end position="431"/>
    </location>
</feature>
<sequence>MPETAAPNSPSAQGHSQSAANTAPNAVSGAVDSPNTVSAETDIDAIRQEGLTGRQLRMARRVAQKNGLAVTSDFDAVRQLRQQGIDPFQRANVLELVTPNDGQTNAASGQMRAATAKVPAHQARVQLPQTVQRKQSLPSTQLGPGENPAERRASEISRIQRDIARRRRRNIMSLLGRLAMFVLLPTIAASFYFYTIATPMYGTKSEFIIQQADNQGSGGLGSLFQGTGLATQTDSTTVQSYMTSREAFLRLDEDYGFVEHFSDPNIDAIQRLDEGATRETAYAMFQDHVQIGLDPTEGILKMEVIAADPVKSQEFSEALIAYAEEQVDQLTQRVREDQMSGARTNYELARQNREAALAELVAIQQETEQGPVGAEQAALQQRITSLQVELDQEQLNLAGFANVSRPNEAQVRATENSIEQIENQIALLRSQMSSGGSLITNDARLRVAEENYAFEVVNVQTAQATLSTAEIEANRQVRYLSVSVAPIAPDEPTYPRAFENTFLAFLIFSGIYLMISLTASILREQVSS</sequence>
<dbReference type="InterPro" id="IPR050445">
    <property type="entry name" value="Bact_polysacc_biosynth/exp"/>
</dbReference>
<accession>A0A238KQC4</accession>
<dbReference type="PANTHER" id="PTHR32309:SF13">
    <property type="entry name" value="FERRIC ENTEROBACTIN TRANSPORT PROTEIN FEPE"/>
    <property type="match status" value="1"/>
</dbReference>
<dbReference type="GO" id="GO:0005886">
    <property type="term" value="C:plasma membrane"/>
    <property type="evidence" value="ECO:0007669"/>
    <property type="project" value="TreeGrafter"/>
</dbReference>
<protein>
    <submittedName>
        <fullName evidence="4">Uncharacterized protein</fullName>
    </submittedName>
</protein>
<gene>
    <name evidence="4" type="ORF">OCA8868_03242</name>
</gene>
<keyword evidence="3" id="KW-0472">Membrane</keyword>
<evidence type="ECO:0000256" key="3">
    <source>
        <dbReference type="SAM" id="Phobius"/>
    </source>
</evidence>
<proteinExistence type="predicted"/>
<feature type="region of interest" description="Disordered" evidence="2">
    <location>
        <begin position="126"/>
        <end position="155"/>
    </location>
</feature>
<name>A0A238KQC4_9RHOB</name>
<reference evidence="5" key="1">
    <citation type="submission" date="2017-05" db="EMBL/GenBank/DDBJ databases">
        <authorList>
            <person name="Rodrigo-Torres L."/>
            <person name="Arahal R. D."/>
            <person name="Lucena T."/>
        </authorList>
    </citation>
    <scope>NUCLEOTIDE SEQUENCE [LARGE SCALE GENOMIC DNA]</scope>
    <source>
        <strain evidence="5">CECT 8868</strain>
    </source>
</reference>
<dbReference type="PANTHER" id="PTHR32309">
    <property type="entry name" value="TYROSINE-PROTEIN KINASE"/>
    <property type="match status" value="1"/>
</dbReference>
<feature type="transmembrane region" description="Helical" evidence="3">
    <location>
        <begin position="174"/>
        <end position="194"/>
    </location>
</feature>